<reference evidence="1" key="1">
    <citation type="submission" date="2023-07" db="EMBL/GenBank/DDBJ databases">
        <title>Black Yeasts Isolated from many extreme environments.</title>
        <authorList>
            <person name="Coleine C."/>
            <person name="Stajich J.E."/>
            <person name="Selbmann L."/>
        </authorList>
    </citation>
    <scope>NUCLEOTIDE SEQUENCE</scope>
    <source>
        <strain evidence="1">CCFEE 5714</strain>
    </source>
</reference>
<name>A0ACC3N1H0_9PEZI</name>
<organism evidence="1 2">
    <name type="scientific">Vermiconidia calcicola</name>
    <dbReference type="NCBI Taxonomy" id="1690605"/>
    <lineage>
        <taxon>Eukaryota</taxon>
        <taxon>Fungi</taxon>
        <taxon>Dikarya</taxon>
        <taxon>Ascomycota</taxon>
        <taxon>Pezizomycotina</taxon>
        <taxon>Dothideomycetes</taxon>
        <taxon>Dothideomycetidae</taxon>
        <taxon>Mycosphaerellales</taxon>
        <taxon>Extremaceae</taxon>
        <taxon>Vermiconidia</taxon>
    </lineage>
</organism>
<keyword evidence="2" id="KW-1185">Reference proteome</keyword>
<protein>
    <submittedName>
        <fullName evidence="1">Uncharacterized protein</fullName>
    </submittedName>
</protein>
<proteinExistence type="predicted"/>
<accession>A0ACC3N1H0</accession>
<evidence type="ECO:0000313" key="2">
    <source>
        <dbReference type="Proteomes" id="UP001281147"/>
    </source>
</evidence>
<dbReference type="Proteomes" id="UP001281147">
    <property type="component" value="Unassembled WGS sequence"/>
</dbReference>
<comment type="caution">
    <text evidence="1">The sequence shown here is derived from an EMBL/GenBank/DDBJ whole genome shotgun (WGS) entry which is preliminary data.</text>
</comment>
<gene>
    <name evidence="1" type="ORF">LTR37_011618</name>
</gene>
<dbReference type="EMBL" id="JAUTXU010000103">
    <property type="protein sequence ID" value="KAK3708114.1"/>
    <property type="molecule type" value="Genomic_DNA"/>
</dbReference>
<evidence type="ECO:0000313" key="1">
    <source>
        <dbReference type="EMBL" id="KAK3708114.1"/>
    </source>
</evidence>
<sequence length="498" mass="55440">MHPATTLVYSLYSLVAVLILTKLVQVVRDTFFSSLKRVPGPWWSSVTGIPRSLAIVGKRQVHFYHDLHQRYGPFVRIAPDEIIVSDVSAFKEIHRIGTPFVKSDMYKNLRPSEPGTGPMTLFSETTPALHAKRRKLLARGFTQTYLRQNWEPIVQENITRAVLCMKTECAKNGEVDILRWWMFMALDIISILMFGECANALASGKKPAWLESLETTNAIGAIWWHFPLLYKAMKLMPLPAIRKALDSPKEIYAAGRTAVTNSQSSASSKNIFANVLEQAEKDEGGMDDEEIIMEAGSFIVAGTDTTANTMTYLMWAVLSRPELQQALEEEVAHLDEPFSDSGLEDPTVLNAVIKETLRLYGAAPGALPRVAPSPSGYQLERYYIPGGTTVSTQAWTMHRDPALFENPNTFDHTRWLSSEPASQEAKTAFSPFGAGSRVCIGMHLAYMELRLATTIFFKECRGAKLAPSTTPKSMEIENTFLIAPKAGQCRIIIPSSEQ</sequence>